<feature type="transmembrane region" description="Helical" evidence="6">
    <location>
        <begin position="119"/>
        <end position="143"/>
    </location>
</feature>
<dbReference type="InterPro" id="IPR002293">
    <property type="entry name" value="AA/rel_permease1"/>
</dbReference>
<feature type="transmembrane region" description="Helical" evidence="6">
    <location>
        <begin position="155"/>
        <end position="175"/>
    </location>
</feature>
<keyword evidence="2" id="KW-1003">Cell membrane</keyword>
<evidence type="ECO:0000256" key="2">
    <source>
        <dbReference type="ARBA" id="ARBA00022475"/>
    </source>
</evidence>
<evidence type="ECO:0000313" key="8">
    <source>
        <dbReference type="Proteomes" id="UP000092574"/>
    </source>
</evidence>
<dbReference type="Gene3D" id="1.20.1740.10">
    <property type="entry name" value="Amino acid/polyamine transporter I"/>
    <property type="match status" value="1"/>
</dbReference>
<feature type="transmembrane region" description="Helical" evidence="6">
    <location>
        <begin position="195"/>
        <end position="217"/>
    </location>
</feature>
<keyword evidence="5 6" id="KW-0472">Membrane</keyword>
<dbReference type="Pfam" id="PF13520">
    <property type="entry name" value="AA_permease_2"/>
    <property type="match status" value="1"/>
</dbReference>
<feature type="transmembrane region" description="Helical" evidence="6">
    <location>
        <begin position="20"/>
        <end position="42"/>
    </location>
</feature>
<keyword evidence="3 6" id="KW-0812">Transmembrane</keyword>
<feature type="transmembrane region" description="Helical" evidence="6">
    <location>
        <begin position="48"/>
        <end position="70"/>
    </location>
</feature>
<dbReference type="KEGG" id="byl:A4V09_15090"/>
<evidence type="ECO:0000256" key="1">
    <source>
        <dbReference type="ARBA" id="ARBA00004651"/>
    </source>
</evidence>
<evidence type="ECO:0000256" key="4">
    <source>
        <dbReference type="ARBA" id="ARBA00022989"/>
    </source>
</evidence>
<dbReference type="STRING" id="1796616.A4V09_15090"/>
<dbReference type="EMBL" id="CP015405">
    <property type="protein sequence ID" value="ANU76968.1"/>
    <property type="molecule type" value="Genomic_DNA"/>
</dbReference>
<dbReference type="PANTHER" id="PTHR42770">
    <property type="entry name" value="AMINO ACID TRANSPORTER-RELATED"/>
    <property type="match status" value="1"/>
</dbReference>
<dbReference type="GO" id="GO:0005886">
    <property type="term" value="C:plasma membrane"/>
    <property type="evidence" value="ECO:0007669"/>
    <property type="project" value="UniProtKB-SubCell"/>
</dbReference>
<feature type="transmembrane region" description="Helical" evidence="6">
    <location>
        <begin position="273"/>
        <end position="296"/>
    </location>
</feature>
<keyword evidence="8" id="KW-1185">Reference proteome</keyword>
<dbReference type="AlphaFoldDB" id="A0A1C7ID78"/>
<proteinExistence type="predicted"/>
<feature type="transmembrane region" description="Helical" evidence="6">
    <location>
        <begin position="353"/>
        <end position="372"/>
    </location>
</feature>
<evidence type="ECO:0000313" key="7">
    <source>
        <dbReference type="EMBL" id="ANU76968.1"/>
    </source>
</evidence>
<sequence>MSEVASTKELKRVLGRKELLSIGIGQTIGSGIFAMVGIGIAMTGRSASVSMLIAAIFTIFTNIPLIFVAGTVRLRGGFYTQLALLGNDVSAGFFVIVHILSWTALAMYALSFADYMLGLIPALAANGFVRQLIALIVLTVFYVTNLMGIEGAAKLQNAMMLIMILALTAFIVFGLPHVTADYFKQPEFMTHGVKSMLSAGALFTWAVGGANVVIHLGAECKNPTKDVPFVIIVATCIIAVFYAGLVVVASGVLPVAEVANQPLTLVSAEVLPYPLHVFFIVGGAMFALSTTLNSALGWVTKPILQAAVDGWFPPKVATIHKKYKTPTVILTMFYVECVIVILFNVPISTIGNMAVILNNVFFAILAFTSYNMIKKIPDVWKKSRFHVSNGMLLFWAVVGGISLILQTLLLFSDLKPWEFVANVVVLIFGLAYAYFRKRSGKVHMEVSYEEA</sequence>
<protein>
    <submittedName>
        <fullName evidence="7">Amino acid transporter</fullName>
    </submittedName>
</protein>
<feature type="transmembrane region" description="Helical" evidence="6">
    <location>
        <begin position="392"/>
        <end position="411"/>
    </location>
</feature>
<dbReference type="GO" id="GO:0022857">
    <property type="term" value="F:transmembrane transporter activity"/>
    <property type="evidence" value="ECO:0007669"/>
    <property type="project" value="InterPro"/>
</dbReference>
<dbReference type="Proteomes" id="UP000092574">
    <property type="component" value="Chromosome"/>
</dbReference>
<name>A0A1C7ID78_9FIRM</name>
<dbReference type="PIRSF" id="PIRSF006060">
    <property type="entry name" value="AA_transporter"/>
    <property type="match status" value="1"/>
</dbReference>
<feature type="transmembrane region" description="Helical" evidence="6">
    <location>
        <begin position="229"/>
        <end position="253"/>
    </location>
</feature>
<feature type="transmembrane region" description="Helical" evidence="6">
    <location>
        <begin position="328"/>
        <end position="347"/>
    </location>
</feature>
<organism evidence="7 8">
    <name type="scientific">Blautia pseudococcoides</name>
    <dbReference type="NCBI Taxonomy" id="1796616"/>
    <lineage>
        <taxon>Bacteria</taxon>
        <taxon>Bacillati</taxon>
        <taxon>Bacillota</taxon>
        <taxon>Clostridia</taxon>
        <taxon>Lachnospirales</taxon>
        <taxon>Lachnospiraceae</taxon>
        <taxon>Blautia</taxon>
    </lineage>
</organism>
<gene>
    <name evidence="7" type="ORF">A4V09_15090</name>
</gene>
<dbReference type="InterPro" id="IPR050367">
    <property type="entry name" value="APC_superfamily"/>
</dbReference>
<feature type="transmembrane region" description="Helical" evidence="6">
    <location>
        <begin position="417"/>
        <end position="435"/>
    </location>
</feature>
<evidence type="ECO:0000256" key="5">
    <source>
        <dbReference type="ARBA" id="ARBA00023136"/>
    </source>
</evidence>
<dbReference type="PANTHER" id="PTHR42770:SF7">
    <property type="entry name" value="MEMBRANE PROTEIN"/>
    <property type="match status" value="1"/>
</dbReference>
<comment type="subcellular location">
    <subcellularLocation>
        <location evidence="1">Cell membrane</location>
        <topology evidence="1">Multi-pass membrane protein</topology>
    </subcellularLocation>
</comment>
<keyword evidence="4 6" id="KW-1133">Transmembrane helix</keyword>
<dbReference type="RefSeq" id="WP_065543116.1">
    <property type="nucleotide sequence ID" value="NZ_CP015405.2"/>
</dbReference>
<feature type="transmembrane region" description="Helical" evidence="6">
    <location>
        <begin position="91"/>
        <end position="113"/>
    </location>
</feature>
<evidence type="ECO:0000256" key="6">
    <source>
        <dbReference type="SAM" id="Phobius"/>
    </source>
</evidence>
<accession>A0A1C7ID78</accession>
<evidence type="ECO:0000256" key="3">
    <source>
        <dbReference type="ARBA" id="ARBA00022692"/>
    </source>
</evidence>
<reference evidence="7" key="1">
    <citation type="submission" date="2017-04" db="EMBL/GenBank/DDBJ databases">
        <title>Complete Genome Sequences of Twelve Strains of a Stable Defined Moderately Diverse Mouse Microbiota 2 (sDMDMm2).</title>
        <authorList>
            <person name="Uchimura Y."/>
            <person name="Wyss M."/>
            <person name="Brugiroux S."/>
            <person name="Limenitakis J.P."/>
            <person name="Stecher B."/>
            <person name="McCoy K.D."/>
            <person name="Macpherson A.J."/>
        </authorList>
    </citation>
    <scope>NUCLEOTIDE SEQUENCE</scope>
    <source>
        <strain evidence="7">YL58</strain>
    </source>
</reference>
<dbReference type="OrthoDB" id="3181223at2"/>